<sequence>MTPIPADQVAEATTVLDAVQVLQGGAVVYWLEGRPDGHDVLVRWTPEDGARDVLPAGTDVASHVHEYGGGAYYATDTEIWFCNAADQQIYRTTDHAPIPVTPATGARYADMRPGANGLWTVRERHQDNRVINDLACIPASAGSPHTVTSGWDFYSFPRPSPDGRWLAWTCWNAPNMPWDGTTLYLAEVLDDSGAIGMPHLIAGGPDESVFQPEWSPDNFLHFISDRTGWWSLYRWTGDRVEPVLQRHAELGVAQWEFGYSTYTFLDDAIAVLVQQGGTQRIELLRDGKTTALDLPYTSIKPYLSGSGTTIAAIASSPQQSPQIVLIDATTGHHQPLTAHTTHPQPASVPEPFSFPTRDGSTAHGLYHSPPATDGPPPLIVKAHPGPTANTPLRLDWHTQYFTSRGYAVAEIDYRGSTGYGRAYRQALHGEWGVLDPHDCADAATHLADTGRADPDRTVIWGASAGGYTALRALATTDTFAAAIAHCPVIDPATWRDAAPKFQAHHADTLIGPLPDAASTYQQRSLLHHAEHITCPVLILHGDDDPITPPAQSRALAAALSPRARLLTFPGEGHVLRAPESIKRALAAEEDFLADLPT</sequence>
<dbReference type="InterPro" id="IPR001375">
    <property type="entry name" value="Peptidase_S9_cat"/>
</dbReference>
<gene>
    <name evidence="2" type="ORF">J4557_22285</name>
</gene>
<dbReference type="PANTHER" id="PTHR43056">
    <property type="entry name" value="PEPTIDASE S9 PROLYL OLIGOPEPTIDASE"/>
    <property type="match status" value="1"/>
</dbReference>
<comment type="caution">
    <text evidence="2">The sequence shown here is derived from an EMBL/GenBank/DDBJ whole genome shotgun (WGS) entry which is preliminary data.</text>
</comment>
<protein>
    <submittedName>
        <fullName evidence="2">S9 family peptidase</fullName>
    </submittedName>
</protein>
<dbReference type="InterPro" id="IPR050585">
    <property type="entry name" value="Xaa-Pro_dipeptidyl-ppase/CocE"/>
</dbReference>
<dbReference type="InterPro" id="IPR029058">
    <property type="entry name" value="AB_hydrolase_fold"/>
</dbReference>
<evidence type="ECO:0000259" key="1">
    <source>
        <dbReference type="Pfam" id="PF00326"/>
    </source>
</evidence>
<reference evidence="2 3" key="1">
    <citation type="submission" date="2021-03" db="EMBL/GenBank/DDBJ databases">
        <authorList>
            <person name="Kanchanasin P."/>
            <person name="Saeng-In P."/>
            <person name="Phongsopitanun W."/>
            <person name="Yuki M."/>
            <person name="Kudo T."/>
            <person name="Ohkuma M."/>
            <person name="Tanasupawat S."/>
        </authorList>
    </citation>
    <scope>NUCLEOTIDE SEQUENCE [LARGE SCALE GENOMIC DNA]</scope>
    <source>
        <strain evidence="2 3">L46</strain>
    </source>
</reference>
<dbReference type="Proteomes" id="UP000666915">
    <property type="component" value="Unassembled WGS sequence"/>
</dbReference>
<dbReference type="RefSeq" id="WP_208268657.1">
    <property type="nucleotide sequence ID" value="NZ_BAAAGM010000126.1"/>
</dbReference>
<evidence type="ECO:0000313" key="2">
    <source>
        <dbReference type="EMBL" id="MBO2440262.1"/>
    </source>
</evidence>
<proteinExistence type="predicted"/>
<organism evidence="2 3">
    <name type="scientific">Actinomadura nitritigenes</name>
    <dbReference type="NCBI Taxonomy" id="134602"/>
    <lineage>
        <taxon>Bacteria</taxon>
        <taxon>Bacillati</taxon>
        <taxon>Actinomycetota</taxon>
        <taxon>Actinomycetes</taxon>
        <taxon>Streptosporangiales</taxon>
        <taxon>Thermomonosporaceae</taxon>
        <taxon>Actinomadura</taxon>
    </lineage>
</organism>
<dbReference type="PANTHER" id="PTHR43056:SF5">
    <property type="entry name" value="PEPTIDASE S9 PROLYL OLIGOPEPTIDASE CATALYTIC DOMAIN-CONTAINING PROTEIN"/>
    <property type="match status" value="1"/>
</dbReference>
<dbReference type="InterPro" id="IPR011042">
    <property type="entry name" value="6-blade_b-propeller_TolB-like"/>
</dbReference>
<dbReference type="EMBL" id="JAGEOK010000014">
    <property type="protein sequence ID" value="MBO2440262.1"/>
    <property type="molecule type" value="Genomic_DNA"/>
</dbReference>
<keyword evidence="3" id="KW-1185">Reference proteome</keyword>
<dbReference type="Pfam" id="PF00326">
    <property type="entry name" value="Peptidase_S9"/>
    <property type="match status" value="1"/>
</dbReference>
<name>A0ABS3R1Y6_9ACTN</name>
<feature type="domain" description="Peptidase S9 prolyl oligopeptidase catalytic" evidence="1">
    <location>
        <begin position="394"/>
        <end position="593"/>
    </location>
</feature>
<dbReference type="SUPFAM" id="SSF82171">
    <property type="entry name" value="DPP6 N-terminal domain-like"/>
    <property type="match status" value="1"/>
</dbReference>
<dbReference type="Gene3D" id="3.40.50.1820">
    <property type="entry name" value="alpha/beta hydrolase"/>
    <property type="match status" value="1"/>
</dbReference>
<dbReference type="SUPFAM" id="SSF53474">
    <property type="entry name" value="alpha/beta-Hydrolases"/>
    <property type="match status" value="1"/>
</dbReference>
<dbReference type="Gene3D" id="2.120.10.30">
    <property type="entry name" value="TolB, C-terminal domain"/>
    <property type="match status" value="1"/>
</dbReference>
<evidence type="ECO:0000313" key="3">
    <source>
        <dbReference type="Proteomes" id="UP000666915"/>
    </source>
</evidence>
<accession>A0ABS3R1Y6</accession>